<name>A0A7I8K316_SPIIN</name>
<evidence type="ECO:0000313" key="1">
    <source>
        <dbReference type="EMBL" id="CAA7391276.1"/>
    </source>
</evidence>
<evidence type="ECO:0000313" key="2">
    <source>
        <dbReference type="Proteomes" id="UP000663760"/>
    </source>
</evidence>
<gene>
    <name evidence="1" type="ORF">SI8410_02002612</name>
</gene>
<protein>
    <submittedName>
        <fullName evidence="1">Uncharacterized protein</fullName>
    </submittedName>
</protein>
<accession>A0A7I8K316</accession>
<proteinExistence type="predicted"/>
<dbReference type="EMBL" id="LR746265">
    <property type="protein sequence ID" value="CAA7391276.1"/>
    <property type="molecule type" value="Genomic_DNA"/>
</dbReference>
<dbReference type="Proteomes" id="UP000663760">
    <property type="component" value="Chromosome 2"/>
</dbReference>
<organism evidence="1 2">
    <name type="scientific">Spirodela intermedia</name>
    <name type="common">Intermediate duckweed</name>
    <dbReference type="NCBI Taxonomy" id="51605"/>
    <lineage>
        <taxon>Eukaryota</taxon>
        <taxon>Viridiplantae</taxon>
        <taxon>Streptophyta</taxon>
        <taxon>Embryophyta</taxon>
        <taxon>Tracheophyta</taxon>
        <taxon>Spermatophyta</taxon>
        <taxon>Magnoliopsida</taxon>
        <taxon>Liliopsida</taxon>
        <taxon>Araceae</taxon>
        <taxon>Lemnoideae</taxon>
        <taxon>Spirodela</taxon>
    </lineage>
</organism>
<dbReference type="AlphaFoldDB" id="A0A7I8K316"/>
<keyword evidence="2" id="KW-1185">Reference proteome</keyword>
<dbReference type="OrthoDB" id="1679286at2759"/>
<reference evidence="1" key="1">
    <citation type="submission" date="2020-02" db="EMBL/GenBank/DDBJ databases">
        <authorList>
            <person name="Scholz U."/>
            <person name="Mascher M."/>
            <person name="Fiebig A."/>
        </authorList>
    </citation>
    <scope>NUCLEOTIDE SEQUENCE</scope>
</reference>
<sequence length="101" mass="11020">MGNCITDGKAQVHHYNSLPCEGEKSTAQVKVRMTMKEFKDLVSQAESRKCDAGTMVMEGIRQGKWRAVQCGDAASGGIRRGTRDKTLLTSDTAKTFPLLAL</sequence>